<comment type="similarity">
    <text evidence="1">Belongs to the glycosyl hydrolase 13 family.</text>
</comment>
<protein>
    <submittedName>
        <fullName evidence="4">Glycoside hydrolase family 13 protein</fullName>
    </submittedName>
</protein>
<dbReference type="AlphaFoldDB" id="A0AAU8DVT7"/>
<sequence>MHQGSDSWWTTAVGYQVYIRSFADSDGDGVGDLRGITEHLGYLELIGIQVVWITPFYRSPMADAGYDVSDPREVDPAFGTLQDFDELIAEAHGRGLKVIVDVVPNHTSEQHRWFRDALPTAPGSPERARYLFRDGAGDGGDAPPNNWASVFGGPAWHRVPGPDGAPGQWYLHIFAPEQPDLDWTNAEVADDLHATLRFWLDRGADGFRIDVAHGMAKPPGLPDAPEDSAAAFDQVQAAADSAAADSAAADHAAAGSDAEPGHGVVPSTVDEDPRFDDDGVHEIHRGIRKVVDEYPDAVTVGEVWVSEPERFAAYLRPDELHQAFDFSLIESEFTAAALQQAIEKTLTSAASVGASPVWTLSNHDVARPVTRFGGGERGLLRARALLLLELALPGSVYLYNGEELGLPDVEVPDDRLQDPTWERSGHTERGRDAIRLPMPWEGQEPPFGFSSGPSTWLPSPQEYAPLTVERQLDDPHSTLNLVRAAIELRAEHPAFSGSTVSWYGAPEGCFAFRRDPGGLAGVLNAGDGPVPLPPGEILLTSTPLVDGLLPVDSSALFLASAPTD</sequence>
<dbReference type="EMBL" id="CP159218">
    <property type="protein sequence ID" value="XCG65837.1"/>
    <property type="molecule type" value="Genomic_DNA"/>
</dbReference>
<dbReference type="Gene3D" id="3.90.400.10">
    <property type="entry name" value="Oligo-1,6-glucosidase, Domain 2"/>
    <property type="match status" value="1"/>
</dbReference>
<dbReference type="InterPro" id="IPR006047">
    <property type="entry name" value="GH13_cat_dom"/>
</dbReference>
<evidence type="ECO:0000313" key="4">
    <source>
        <dbReference type="EMBL" id="XCG65837.1"/>
    </source>
</evidence>
<dbReference type="GO" id="GO:0009313">
    <property type="term" value="P:oligosaccharide catabolic process"/>
    <property type="evidence" value="ECO:0007669"/>
    <property type="project" value="TreeGrafter"/>
</dbReference>
<feature type="compositionally biased region" description="Low complexity" evidence="2">
    <location>
        <begin position="241"/>
        <end position="258"/>
    </location>
</feature>
<dbReference type="SMART" id="SM00642">
    <property type="entry name" value="Aamy"/>
    <property type="match status" value="1"/>
</dbReference>
<feature type="region of interest" description="Disordered" evidence="2">
    <location>
        <begin position="241"/>
        <end position="276"/>
    </location>
</feature>
<keyword evidence="4" id="KW-0378">Hydrolase</keyword>
<reference evidence="4" key="1">
    <citation type="submission" date="2024-05" db="EMBL/GenBank/DDBJ databases">
        <authorList>
            <person name="Cai S.Y."/>
            <person name="Jin L.M."/>
            <person name="Li H.R."/>
        </authorList>
    </citation>
    <scope>NUCLEOTIDE SEQUENCE</scope>
    <source>
        <strain evidence="4">A5-74</strain>
    </source>
</reference>
<accession>A0AAU8DVT7</accession>
<dbReference type="PANTHER" id="PTHR10357:SF179">
    <property type="entry name" value="NEUTRAL AND BASIC AMINO ACID TRANSPORT PROTEIN RBAT"/>
    <property type="match status" value="1"/>
</dbReference>
<dbReference type="Pfam" id="PF00128">
    <property type="entry name" value="Alpha-amylase"/>
    <property type="match status" value="1"/>
</dbReference>
<evidence type="ECO:0000256" key="2">
    <source>
        <dbReference type="SAM" id="MobiDB-lite"/>
    </source>
</evidence>
<dbReference type="SUPFAM" id="SSF51445">
    <property type="entry name" value="(Trans)glycosidases"/>
    <property type="match status" value="1"/>
</dbReference>
<dbReference type="CDD" id="cd11332">
    <property type="entry name" value="AmyAc_OligoGlu_TS"/>
    <property type="match status" value="1"/>
</dbReference>
<dbReference type="RefSeq" id="WP_353651441.1">
    <property type="nucleotide sequence ID" value="NZ_CP159218.1"/>
</dbReference>
<proteinExistence type="inferred from homology"/>
<organism evidence="4">
    <name type="scientific">Nakamurella sp. A5-74</name>
    <dbReference type="NCBI Taxonomy" id="3158264"/>
    <lineage>
        <taxon>Bacteria</taxon>
        <taxon>Bacillati</taxon>
        <taxon>Actinomycetota</taxon>
        <taxon>Actinomycetes</taxon>
        <taxon>Nakamurellales</taxon>
        <taxon>Nakamurellaceae</taxon>
        <taxon>Nakamurella</taxon>
    </lineage>
</organism>
<evidence type="ECO:0000259" key="3">
    <source>
        <dbReference type="SMART" id="SM00642"/>
    </source>
</evidence>
<evidence type="ECO:0000256" key="1">
    <source>
        <dbReference type="ARBA" id="ARBA00008061"/>
    </source>
</evidence>
<gene>
    <name evidence="4" type="ORF">ABLG96_08960</name>
</gene>
<feature type="domain" description="Glycosyl hydrolase family 13 catalytic" evidence="3">
    <location>
        <begin position="16"/>
        <end position="435"/>
    </location>
</feature>
<name>A0AAU8DVT7_9ACTN</name>
<dbReference type="GO" id="GO:0004556">
    <property type="term" value="F:alpha-amylase activity"/>
    <property type="evidence" value="ECO:0007669"/>
    <property type="project" value="TreeGrafter"/>
</dbReference>
<dbReference type="InterPro" id="IPR045857">
    <property type="entry name" value="O16G_dom_2"/>
</dbReference>
<dbReference type="InterPro" id="IPR017853">
    <property type="entry name" value="GH"/>
</dbReference>
<dbReference type="Gene3D" id="3.20.20.80">
    <property type="entry name" value="Glycosidases"/>
    <property type="match status" value="2"/>
</dbReference>
<dbReference type="PANTHER" id="PTHR10357">
    <property type="entry name" value="ALPHA-AMYLASE FAMILY MEMBER"/>
    <property type="match status" value="1"/>
</dbReference>